<organism evidence="8 9">
    <name type="scientific">Elysia chlorotica</name>
    <name type="common">Eastern emerald elysia</name>
    <name type="synonym">Sea slug</name>
    <dbReference type="NCBI Taxonomy" id="188477"/>
    <lineage>
        <taxon>Eukaryota</taxon>
        <taxon>Metazoa</taxon>
        <taxon>Spiralia</taxon>
        <taxon>Lophotrochozoa</taxon>
        <taxon>Mollusca</taxon>
        <taxon>Gastropoda</taxon>
        <taxon>Heterobranchia</taxon>
        <taxon>Euthyneura</taxon>
        <taxon>Panpulmonata</taxon>
        <taxon>Sacoglossa</taxon>
        <taxon>Placobranchoidea</taxon>
        <taxon>Plakobranchidae</taxon>
        <taxon>Elysia</taxon>
    </lineage>
</organism>
<feature type="region of interest" description="Disordered" evidence="6">
    <location>
        <begin position="1"/>
        <end position="33"/>
    </location>
</feature>
<evidence type="ECO:0008006" key="10">
    <source>
        <dbReference type="Google" id="ProtNLM"/>
    </source>
</evidence>
<gene>
    <name evidence="8" type="ORF">EGW08_011529</name>
</gene>
<evidence type="ECO:0000256" key="6">
    <source>
        <dbReference type="SAM" id="MobiDB-lite"/>
    </source>
</evidence>
<dbReference type="InterPro" id="IPR007593">
    <property type="entry name" value="CD225/Dispanin_fam"/>
</dbReference>
<evidence type="ECO:0000313" key="8">
    <source>
        <dbReference type="EMBL" id="RUS80706.1"/>
    </source>
</evidence>
<sequence>MDAPSPKAEEKQPPPYEQPQPYPYGGPQQRPPGAPAYVDDNLVVSIVAFFCCFPIGIPAILKSYESKKLFKSGNYEAAKITSEMARKVAIVGIVVGLMTVFAVCLSIALGAYLYAQHVIKENRQTTTARPNVP</sequence>
<comment type="caution">
    <text evidence="8">The sequence shown here is derived from an EMBL/GenBank/DDBJ whole genome shotgun (WGS) entry which is preliminary data.</text>
</comment>
<dbReference type="InterPro" id="IPR051423">
    <property type="entry name" value="CD225/Dispanin"/>
</dbReference>
<comment type="similarity">
    <text evidence="2">Belongs to the CD225/Dispanin family.</text>
</comment>
<feature type="transmembrane region" description="Helical" evidence="7">
    <location>
        <begin position="88"/>
        <end position="115"/>
    </location>
</feature>
<feature type="transmembrane region" description="Helical" evidence="7">
    <location>
        <begin position="42"/>
        <end position="61"/>
    </location>
</feature>
<evidence type="ECO:0000256" key="5">
    <source>
        <dbReference type="ARBA" id="ARBA00023136"/>
    </source>
</evidence>
<dbReference type="PANTHER" id="PTHR14948:SF25">
    <property type="entry name" value="DUF4190 DOMAIN-CONTAINING PROTEIN"/>
    <property type="match status" value="1"/>
</dbReference>
<keyword evidence="3 7" id="KW-0812">Transmembrane</keyword>
<feature type="compositionally biased region" description="Pro residues" evidence="6">
    <location>
        <begin position="13"/>
        <end position="33"/>
    </location>
</feature>
<dbReference type="EMBL" id="RQTK01000377">
    <property type="protein sequence ID" value="RUS80706.1"/>
    <property type="molecule type" value="Genomic_DNA"/>
</dbReference>
<dbReference type="Pfam" id="PF04505">
    <property type="entry name" value="CD225"/>
    <property type="match status" value="1"/>
</dbReference>
<evidence type="ECO:0000313" key="9">
    <source>
        <dbReference type="Proteomes" id="UP000271974"/>
    </source>
</evidence>
<proteinExistence type="inferred from homology"/>
<dbReference type="PANTHER" id="PTHR14948">
    <property type="entry name" value="NG5"/>
    <property type="match status" value="1"/>
</dbReference>
<comment type="subcellular location">
    <subcellularLocation>
        <location evidence="1">Membrane</location>
    </subcellularLocation>
</comment>
<keyword evidence="4 7" id="KW-1133">Transmembrane helix</keyword>
<protein>
    <recommendedName>
        <fullName evidence="10">Proline-rich transmembrane protein 1</fullName>
    </recommendedName>
</protein>
<dbReference type="Proteomes" id="UP000271974">
    <property type="component" value="Unassembled WGS sequence"/>
</dbReference>
<name>A0A3S1B609_ELYCH</name>
<dbReference type="AlphaFoldDB" id="A0A3S1B609"/>
<evidence type="ECO:0000256" key="7">
    <source>
        <dbReference type="SAM" id="Phobius"/>
    </source>
</evidence>
<keyword evidence="5 7" id="KW-0472">Membrane</keyword>
<reference evidence="8 9" key="1">
    <citation type="submission" date="2019-01" db="EMBL/GenBank/DDBJ databases">
        <title>A draft genome assembly of the solar-powered sea slug Elysia chlorotica.</title>
        <authorList>
            <person name="Cai H."/>
            <person name="Li Q."/>
            <person name="Fang X."/>
            <person name="Li J."/>
            <person name="Curtis N.E."/>
            <person name="Altenburger A."/>
            <person name="Shibata T."/>
            <person name="Feng M."/>
            <person name="Maeda T."/>
            <person name="Schwartz J.A."/>
            <person name="Shigenobu S."/>
            <person name="Lundholm N."/>
            <person name="Nishiyama T."/>
            <person name="Yang H."/>
            <person name="Hasebe M."/>
            <person name="Li S."/>
            <person name="Pierce S.K."/>
            <person name="Wang J."/>
        </authorList>
    </citation>
    <scope>NUCLEOTIDE SEQUENCE [LARGE SCALE GENOMIC DNA]</scope>
    <source>
        <strain evidence="8">EC2010</strain>
        <tissue evidence="8">Whole organism of an adult</tissue>
    </source>
</reference>
<evidence type="ECO:0000256" key="1">
    <source>
        <dbReference type="ARBA" id="ARBA00004370"/>
    </source>
</evidence>
<keyword evidence="9" id="KW-1185">Reference proteome</keyword>
<evidence type="ECO:0000256" key="2">
    <source>
        <dbReference type="ARBA" id="ARBA00006843"/>
    </source>
</evidence>
<evidence type="ECO:0000256" key="4">
    <source>
        <dbReference type="ARBA" id="ARBA00022989"/>
    </source>
</evidence>
<dbReference type="GO" id="GO:0016020">
    <property type="term" value="C:membrane"/>
    <property type="evidence" value="ECO:0007669"/>
    <property type="project" value="UniProtKB-SubCell"/>
</dbReference>
<evidence type="ECO:0000256" key="3">
    <source>
        <dbReference type="ARBA" id="ARBA00022692"/>
    </source>
</evidence>
<accession>A0A3S1B609</accession>
<dbReference type="OrthoDB" id="5989802at2759"/>